<evidence type="ECO:0000256" key="1">
    <source>
        <dbReference type="ARBA" id="ARBA00023266"/>
    </source>
</evidence>
<gene>
    <name evidence="3" type="ORF">METZ01_LOCUS241141</name>
</gene>
<dbReference type="EMBL" id="UINC01062054">
    <property type="protein sequence ID" value="SVB88287.1"/>
    <property type="molecule type" value="Genomic_DNA"/>
</dbReference>
<feature type="domain" description="Rhodanese" evidence="2">
    <location>
        <begin position="2"/>
        <end position="118"/>
    </location>
</feature>
<organism evidence="3">
    <name type="scientific">marine metagenome</name>
    <dbReference type="NCBI Taxonomy" id="408172"/>
    <lineage>
        <taxon>unclassified sequences</taxon>
        <taxon>metagenomes</taxon>
        <taxon>ecological metagenomes</taxon>
    </lineage>
</organism>
<protein>
    <recommendedName>
        <fullName evidence="2">Rhodanese domain-containing protein</fullName>
    </recommendedName>
</protein>
<evidence type="ECO:0000259" key="2">
    <source>
        <dbReference type="PROSITE" id="PS50206"/>
    </source>
</evidence>
<dbReference type="InterPro" id="IPR036873">
    <property type="entry name" value="Rhodanese-like_dom_sf"/>
</dbReference>
<dbReference type="AlphaFoldDB" id="A0A382HMW3"/>
<keyword evidence="1" id="KW-0711">Selenium</keyword>
<dbReference type="PROSITE" id="PS50206">
    <property type="entry name" value="RHODANESE_3"/>
    <property type="match status" value="1"/>
</dbReference>
<dbReference type="SUPFAM" id="SSF52821">
    <property type="entry name" value="Rhodanese/Cell cycle control phosphatase"/>
    <property type="match status" value="1"/>
</dbReference>
<name>A0A382HMW3_9ZZZZ</name>
<dbReference type="NCBIfam" id="NF008751">
    <property type="entry name" value="PRK11784.1-3"/>
    <property type="match status" value="1"/>
</dbReference>
<sequence>MDVRAPVEYSRGSFPGVFNAPLMTDNERHLVGRSFKKKGQLSAIELGHQLISGEVKNQRINDWLDFINQNPSGALYCFRGGLRSKIAQQWIFDYSGITYPRVKGGYKAMRRYLIEESNRITSSNNFIVIGGQTGCGKTLLLNKFPNNIDLEELANHRGSAFGNNVSAQPTQIDFENSLAIELIQKQKNSFLLIEDEGNNIGTIYLPDSLKNRSLKSNIVVLTANLEERVKLSLKTYVTDMLDNYCSVDSKNGFENYVNYWKNSLFKIQKRLGGVR</sequence>
<feature type="non-terminal residue" evidence="3">
    <location>
        <position position="275"/>
    </location>
</feature>
<proteinExistence type="predicted"/>
<evidence type="ECO:0000313" key="3">
    <source>
        <dbReference type="EMBL" id="SVB88287.1"/>
    </source>
</evidence>
<reference evidence="3" key="1">
    <citation type="submission" date="2018-05" db="EMBL/GenBank/DDBJ databases">
        <authorList>
            <person name="Lanie J.A."/>
            <person name="Ng W.-L."/>
            <person name="Kazmierczak K.M."/>
            <person name="Andrzejewski T.M."/>
            <person name="Davidsen T.M."/>
            <person name="Wayne K.J."/>
            <person name="Tettelin H."/>
            <person name="Glass J.I."/>
            <person name="Rusch D."/>
            <person name="Podicherti R."/>
            <person name="Tsui H.-C.T."/>
            <person name="Winkler M.E."/>
        </authorList>
    </citation>
    <scope>NUCLEOTIDE SEQUENCE</scope>
</reference>
<dbReference type="GO" id="GO:0043828">
    <property type="term" value="F:tRNA 2-selenouridine synthase activity"/>
    <property type="evidence" value="ECO:0007669"/>
    <property type="project" value="InterPro"/>
</dbReference>
<dbReference type="Gene3D" id="3.40.250.10">
    <property type="entry name" value="Rhodanese-like domain"/>
    <property type="match status" value="1"/>
</dbReference>
<accession>A0A382HMW3</accession>
<dbReference type="InterPro" id="IPR027417">
    <property type="entry name" value="P-loop_NTPase"/>
</dbReference>
<dbReference type="InterPro" id="IPR001763">
    <property type="entry name" value="Rhodanese-like_dom"/>
</dbReference>
<dbReference type="SUPFAM" id="SSF52540">
    <property type="entry name" value="P-loop containing nucleoside triphosphate hydrolases"/>
    <property type="match status" value="1"/>
</dbReference>
<dbReference type="PANTHER" id="PTHR30401:SF0">
    <property type="entry name" value="TRNA 2-SELENOURIDINE SYNTHASE"/>
    <property type="match status" value="1"/>
</dbReference>
<dbReference type="PANTHER" id="PTHR30401">
    <property type="entry name" value="TRNA 2-SELENOURIDINE SYNTHASE"/>
    <property type="match status" value="1"/>
</dbReference>
<dbReference type="Pfam" id="PF26341">
    <property type="entry name" value="AAA_SelU"/>
    <property type="match status" value="1"/>
</dbReference>
<dbReference type="NCBIfam" id="TIGR03167">
    <property type="entry name" value="tRNA_sel_U_synt"/>
    <property type="match status" value="1"/>
</dbReference>
<dbReference type="InterPro" id="IPR058840">
    <property type="entry name" value="AAA_SelU"/>
</dbReference>
<dbReference type="InterPro" id="IPR017582">
    <property type="entry name" value="SelU"/>
</dbReference>
<dbReference type="GO" id="GO:0002098">
    <property type="term" value="P:tRNA wobble uridine modification"/>
    <property type="evidence" value="ECO:0007669"/>
    <property type="project" value="InterPro"/>
</dbReference>